<dbReference type="InterPro" id="IPR003346">
    <property type="entry name" value="Transposase_20"/>
</dbReference>
<dbReference type="PANTHER" id="PTHR33055">
    <property type="entry name" value="TRANSPOSASE FOR INSERTION SEQUENCE ELEMENT IS1111A"/>
    <property type="match status" value="1"/>
</dbReference>
<dbReference type="RefSeq" id="WP_038337380.1">
    <property type="nucleotide sequence ID" value="NZ_JSYQ01000062.1"/>
</dbReference>
<evidence type="ECO:0000259" key="2">
    <source>
        <dbReference type="Pfam" id="PF02371"/>
    </source>
</evidence>
<dbReference type="GO" id="GO:0004803">
    <property type="term" value="F:transposase activity"/>
    <property type="evidence" value="ECO:0007669"/>
    <property type="project" value="InterPro"/>
</dbReference>
<gene>
    <name evidence="3" type="ORF">NCTC13456_00441</name>
    <name evidence="4" type="ORF">NCTC13456_01266</name>
</gene>
<protein>
    <submittedName>
        <fullName evidence="4">Transposase IS116/IS110/IS902 family</fullName>
    </submittedName>
</protein>
<evidence type="ECO:0000313" key="4">
    <source>
        <dbReference type="EMBL" id="STD54911.1"/>
    </source>
</evidence>
<dbReference type="GO" id="GO:0003677">
    <property type="term" value="F:DNA binding"/>
    <property type="evidence" value="ECO:0007669"/>
    <property type="project" value="InterPro"/>
</dbReference>
<dbReference type="AlphaFoldDB" id="A0A376G4M2"/>
<dbReference type="Pfam" id="PF02371">
    <property type="entry name" value="Transposase_20"/>
    <property type="match status" value="1"/>
</dbReference>
<evidence type="ECO:0000313" key="3">
    <source>
        <dbReference type="EMBL" id="STD53339.1"/>
    </source>
</evidence>
<dbReference type="EMBL" id="UFXS01000001">
    <property type="protein sequence ID" value="STD54911.1"/>
    <property type="molecule type" value="Genomic_DNA"/>
</dbReference>
<evidence type="ECO:0000313" key="5">
    <source>
        <dbReference type="Proteomes" id="UP000254737"/>
    </source>
</evidence>
<organism evidence="4 5">
    <name type="scientific">Empedobacter falsenii</name>
    <dbReference type="NCBI Taxonomy" id="343874"/>
    <lineage>
        <taxon>Bacteria</taxon>
        <taxon>Pseudomonadati</taxon>
        <taxon>Bacteroidota</taxon>
        <taxon>Flavobacteriia</taxon>
        <taxon>Flavobacteriales</taxon>
        <taxon>Weeksellaceae</taxon>
        <taxon>Empedobacter</taxon>
    </lineage>
</organism>
<proteinExistence type="predicted"/>
<feature type="domain" description="Transposase IS110-like N-terminal" evidence="1">
    <location>
        <begin position="6"/>
        <end position="144"/>
    </location>
</feature>
<reference evidence="4 5" key="1">
    <citation type="submission" date="2018-06" db="EMBL/GenBank/DDBJ databases">
        <authorList>
            <consortium name="Pathogen Informatics"/>
            <person name="Doyle S."/>
        </authorList>
    </citation>
    <scope>NUCLEOTIDE SEQUENCE [LARGE SCALE GENOMIC DNA]</scope>
    <source>
        <strain evidence="4 5">NCTC13456</strain>
    </source>
</reference>
<sequence length="325" mass="37445">MEKIVIGIDVSKLTLDICIQENGVNRFDTIANTEKAIKSFLKQFVKRQNILIGMENTGRFNILLYNVLIQHSFAVYVINPLHLKKSMGLVRGKNDKIDSERIAVFLLKNYMDLQQWKPNSKVIEKIKLLNAERKHRVKIRAGLLAQAKDEQFLKSTMDKAVLRLNTKLIDVLTKQINEIEERIYQLINEDEQLHNHYKRIQSIPGVGKVLAFNMLIKTDGFTTINTPRQMACYAGIAPFDFQSGTSIRRKPKVSSMADKDLKKLLHLAAMSAIRLDNDLAIYYHRKVEEGKNKMSVLNAVRNKIIHRIYALIKNQNIYKNNLVLS</sequence>
<evidence type="ECO:0000259" key="1">
    <source>
        <dbReference type="Pfam" id="PF01548"/>
    </source>
</evidence>
<dbReference type="Proteomes" id="UP000254737">
    <property type="component" value="Unassembled WGS sequence"/>
</dbReference>
<dbReference type="InterPro" id="IPR047650">
    <property type="entry name" value="Transpos_IS110"/>
</dbReference>
<dbReference type="OrthoDB" id="964423at2"/>
<dbReference type="PANTHER" id="PTHR33055:SF3">
    <property type="entry name" value="PUTATIVE TRANSPOSASE FOR IS117-RELATED"/>
    <property type="match status" value="1"/>
</dbReference>
<accession>A0A376G4M2</accession>
<dbReference type="GO" id="GO:0006313">
    <property type="term" value="P:DNA transposition"/>
    <property type="evidence" value="ECO:0007669"/>
    <property type="project" value="InterPro"/>
</dbReference>
<feature type="domain" description="Transposase IS116/IS110/IS902 C-terminal" evidence="2">
    <location>
        <begin position="198"/>
        <end position="283"/>
    </location>
</feature>
<dbReference type="InterPro" id="IPR002525">
    <property type="entry name" value="Transp_IS110-like_N"/>
</dbReference>
<dbReference type="Pfam" id="PF01548">
    <property type="entry name" value="DEDD_Tnp_IS110"/>
    <property type="match status" value="1"/>
</dbReference>
<dbReference type="EMBL" id="UFXS01000001">
    <property type="protein sequence ID" value="STD53339.1"/>
    <property type="molecule type" value="Genomic_DNA"/>
</dbReference>
<name>A0A376G4M2_9FLAO</name>
<dbReference type="NCBIfam" id="NF033542">
    <property type="entry name" value="transpos_IS110"/>
    <property type="match status" value="1"/>
</dbReference>